<dbReference type="PROSITE" id="PS51352">
    <property type="entry name" value="THIOREDOXIN_2"/>
    <property type="match status" value="1"/>
</dbReference>
<dbReference type="GO" id="GO:0016209">
    <property type="term" value="F:antioxidant activity"/>
    <property type="evidence" value="ECO:0007669"/>
    <property type="project" value="InterPro"/>
</dbReference>
<dbReference type="Gene3D" id="3.40.30.10">
    <property type="entry name" value="Glutaredoxin"/>
    <property type="match status" value="1"/>
</dbReference>
<dbReference type="InterPro" id="IPR036249">
    <property type="entry name" value="Thioredoxin-like_sf"/>
</dbReference>
<gene>
    <name evidence="2" type="ORF">SAMN05192582_101481</name>
</gene>
<dbReference type="InterPro" id="IPR000866">
    <property type="entry name" value="AhpC/TSA"/>
</dbReference>
<evidence type="ECO:0000313" key="3">
    <source>
        <dbReference type="Proteomes" id="UP000181870"/>
    </source>
</evidence>
<feature type="non-terminal residue" evidence="2">
    <location>
        <position position="1"/>
    </location>
</feature>
<dbReference type="Proteomes" id="UP000181870">
    <property type="component" value="Unassembled WGS sequence"/>
</dbReference>
<dbReference type="PANTHER" id="PTHR42852:SF17">
    <property type="entry name" value="THIOREDOXIN-LIKE PROTEIN HI_1115"/>
    <property type="match status" value="1"/>
</dbReference>
<dbReference type="InterPro" id="IPR013766">
    <property type="entry name" value="Thioredoxin_domain"/>
</dbReference>
<proteinExistence type="predicted"/>
<dbReference type="PANTHER" id="PTHR42852">
    <property type="entry name" value="THIOL:DISULFIDE INTERCHANGE PROTEIN DSBE"/>
    <property type="match status" value="1"/>
</dbReference>
<evidence type="ECO:0000313" key="2">
    <source>
        <dbReference type="EMBL" id="SDH83556.1"/>
    </source>
</evidence>
<sequence>DFSDINDKPVKIDEKDITVISFWDKHCSICIRELTVLDILAEDYSNVGFIALTPDSREEVQHLIKRLHLNWENIIVVPNYDGEFHDTLHINVYPANVIVDKNRVIKGVTVGGNIRKLLRTLEKISDEN</sequence>
<dbReference type="SUPFAM" id="SSF52833">
    <property type="entry name" value="Thioredoxin-like"/>
    <property type="match status" value="1"/>
</dbReference>
<dbReference type="InterPro" id="IPR050553">
    <property type="entry name" value="Thioredoxin_ResA/DsbE_sf"/>
</dbReference>
<dbReference type="AlphaFoldDB" id="A0A1G8FNG8"/>
<evidence type="ECO:0000259" key="1">
    <source>
        <dbReference type="PROSITE" id="PS51352"/>
    </source>
</evidence>
<organism evidence="2 3">
    <name type="scientific">Bacteroides ovatus</name>
    <dbReference type="NCBI Taxonomy" id="28116"/>
    <lineage>
        <taxon>Bacteria</taxon>
        <taxon>Pseudomonadati</taxon>
        <taxon>Bacteroidota</taxon>
        <taxon>Bacteroidia</taxon>
        <taxon>Bacteroidales</taxon>
        <taxon>Bacteroidaceae</taxon>
        <taxon>Bacteroides</taxon>
    </lineage>
</organism>
<dbReference type="RefSeq" id="WP_074637216.1">
    <property type="nucleotide sequence ID" value="NZ_FNDO01000014.1"/>
</dbReference>
<name>A0A1G8FNG8_BACOV</name>
<reference evidence="2 3" key="1">
    <citation type="submission" date="2016-10" db="EMBL/GenBank/DDBJ databases">
        <authorList>
            <person name="de Groot N.N."/>
        </authorList>
    </citation>
    <scope>NUCLEOTIDE SEQUENCE [LARGE SCALE GENOMIC DNA]</scope>
    <source>
        <strain evidence="2 3">NLAE-zl-C57</strain>
    </source>
</reference>
<feature type="domain" description="Thioredoxin" evidence="1">
    <location>
        <begin position="1"/>
        <end position="126"/>
    </location>
</feature>
<dbReference type="Pfam" id="PF00578">
    <property type="entry name" value="AhpC-TSA"/>
    <property type="match status" value="1"/>
</dbReference>
<dbReference type="GO" id="GO:0016491">
    <property type="term" value="F:oxidoreductase activity"/>
    <property type="evidence" value="ECO:0007669"/>
    <property type="project" value="InterPro"/>
</dbReference>
<accession>A0A1G8FNG8</accession>
<protein>
    <submittedName>
        <fullName evidence="2">Thioredoxin-like</fullName>
    </submittedName>
</protein>
<dbReference type="EMBL" id="FNDO01000014">
    <property type="protein sequence ID" value="SDH83556.1"/>
    <property type="molecule type" value="Genomic_DNA"/>
</dbReference>